<sequence length="170" mass="19273">MAGTSKFIPGRTLNTIPRFNSANSVPNKLFFHTFKINASRTNDFKLMSKKSSRTSRRLISISTADGRWHGKWNSDYLLSLKDLHLEDLIEDDHDKDAKVSVSLCIQKHASFGFSVEGRIITSFTRKCCICFSPYCRKVDTNFSVWVLQSSRNNRALQLPEIGGDDPSLSH</sequence>
<dbReference type="Proteomes" id="UP001159364">
    <property type="component" value="Linkage Group LG07"/>
</dbReference>
<accession>A0AAV8SZ86</accession>
<dbReference type="PANTHER" id="PTHR37734:SF1">
    <property type="entry name" value="LARGE RIBOSOMAL RNA SUBUNIT ACCUMULATION PROTEIN YCED HOMOLOG 2, CHLOROPLASTIC"/>
    <property type="match status" value="1"/>
</dbReference>
<gene>
    <name evidence="1" type="ORF">K2173_009275</name>
</gene>
<organism evidence="1 2">
    <name type="scientific">Erythroxylum novogranatense</name>
    <dbReference type="NCBI Taxonomy" id="1862640"/>
    <lineage>
        <taxon>Eukaryota</taxon>
        <taxon>Viridiplantae</taxon>
        <taxon>Streptophyta</taxon>
        <taxon>Embryophyta</taxon>
        <taxon>Tracheophyta</taxon>
        <taxon>Spermatophyta</taxon>
        <taxon>Magnoliopsida</taxon>
        <taxon>eudicotyledons</taxon>
        <taxon>Gunneridae</taxon>
        <taxon>Pentapetalae</taxon>
        <taxon>rosids</taxon>
        <taxon>fabids</taxon>
        <taxon>Malpighiales</taxon>
        <taxon>Erythroxylaceae</taxon>
        <taxon>Erythroxylum</taxon>
    </lineage>
</organism>
<dbReference type="PANTHER" id="PTHR37734">
    <property type="entry name" value="LARGE RIBOSOMAL RNA SUBUNIT ACCUMULATION PROTEIN YCED HOMOLOG 2, CHLOROPLASTIC"/>
    <property type="match status" value="1"/>
</dbReference>
<dbReference type="AlphaFoldDB" id="A0AAV8SZ86"/>
<keyword evidence="2" id="KW-1185">Reference proteome</keyword>
<reference evidence="1 2" key="1">
    <citation type="submission" date="2021-09" db="EMBL/GenBank/DDBJ databases">
        <title>Genomic insights and catalytic innovation underlie evolution of tropane alkaloids biosynthesis.</title>
        <authorList>
            <person name="Wang Y.-J."/>
            <person name="Tian T."/>
            <person name="Huang J.-P."/>
            <person name="Huang S.-X."/>
        </authorList>
    </citation>
    <scope>NUCLEOTIDE SEQUENCE [LARGE SCALE GENOMIC DNA]</scope>
    <source>
        <strain evidence="1">KIB-2018</strain>
        <tissue evidence="1">Leaf</tissue>
    </source>
</reference>
<comment type="caution">
    <text evidence="1">The sequence shown here is derived from an EMBL/GenBank/DDBJ whole genome shotgun (WGS) entry which is preliminary data.</text>
</comment>
<protein>
    <submittedName>
        <fullName evidence="1">Uncharacterized protein</fullName>
    </submittedName>
</protein>
<dbReference type="EMBL" id="JAIWQS010000007">
    <property type="protein sequence ID" value="KAJ8759628.1"/>
    <property type="molecule type" value="Genomic_DNA"/>
</dbReference>
<evidence type="ECO:0000313" key="2">
    <source>
        <dbReference type="Proteomes" id="UP001159364"/>
    </source>
</evidence>
<dbReference type="InterPro" id="IPR044985">
    <property type="entry name" value="YceD_plant"/>
</dbReference>
<proteinExistence type="predicted"/>
<name>A0AAV8SZ86_9ROSI</name>
<evidence type="ECO:0000313" key="1">
    <source>
        <dbReference type="EMBL" id="KAJ8759628.1"/>
    </source>
</evidence>